<organism evidence="1 2">
    <name type="scientific">Yinghuangia soli</name>
    <dbReference type="NCBI Taxonomy" id="2908204"/>
    <lineage>
        <taxon>Bacteria</taxon>
        <taxon>Bacillati</taxon>
        <taxon>Actinomycetota</taxon>
        <taxon>Actinomycetes</taxon>
        <taxon>Kitasatosporales</taxon>
        <taxon>Streptomycetaceae</taxon>
        <taxon>Yinghuangia</taxon>
    </lineage>
</organism>
<gene>
    <name evidence="1" type="ORF">LZ495_35635</name>
</gene>
<accession>A0AA41Q6L0</accession>
<reference evidence="1" key="1">
    <citation type="submission" date="2022-01" db="EMBL/GenBank/DDBJ databases">
        <title>Genome-Based Taxonomic Classification of the Phylum Actinobacteria.</title>
        <authorList>
            <person name="Gao Y."/>
        </authorList>
    </citation>
    <scope>NUCLEOTIDE SEQUENCE</scope>
    <source>
        <strain evidence="1">KLBMP 8922</strain>
    </source>
</reference>
<keyword evidence="2" id="KW-1185">Reference proteome</keyword>
<name>A0AA41Q6L0_9ACTN</name>
<dbReference type="SUPFAM" id="SSF55781">
    <property type="entry name" value="GAF domain-like"/>
    <property type="match status" value="1"/>
</dbReference>
<dbReference type="InterPro" id="IPR029016">
    <property type="entry name" value="GAF-like_dom_sf"/>
</dbReference>
<evidence type="ECO:0008006" key="3">
    <source>
        <dbReference type="Google" id="ProtNLM"/>
    </source>
</evidence>
<proteinExistence type="predicted"/>
<evidence type="ECO:0000313" key="2">
    <source>
        <dbReference type="Proteomes" id="UP001165378"/>
    </source>
</evidence>
<protein>
    <recommendedName>
        <fullName evidence="3">GAF domain-containing protein</fullName>
    </recommendedName>
</protein>
<dbReference type="EMBL" id="JAKFHA010000035">
    <property type="protein sequence ID" value="MCF2532518.1"/>
    <property type="molecule type" value="Genomic_DNA"/>
</dbReference>
<dbReference type="AlphaFoldDB" id="A0AA41Q6L0"/>
<dbReference type="Proteomes" id="UP001165378">
    <property type="component" value="Unassembled WGS sequence"/>
</dbReference>
<evidence type="ECO:0000313" key="1">
    <source>
        <dbReference type="EMBL" id="MCF2532518.1"/>
    </source>
</evidence>
<dbReference type="Gene3D" id="3.30.450.40">
    <property type="match status" value="1"/>
</dbReference>
<sequence>MFHTRPFDLNRDAVIAYPVRELRPQSLDAADLLSAVGELAMRGLPGASDVTLAFWRADELLAEASTNGVLSEAVGAFDADLPGPVATVLRSGGTVQLPDLASESRWPEAARELRARGVASCAAAALRRPRFSLALVVYSAVAHPPAAVWAELDLLLSEWVATVVRTRVRGVV</sequence>
<dbReference type="RefSeq" id="WP_235057296.1">
    <property type="nucleotide sequence ID" value="NZ_JAKFHA010000035.1"/>
</dbReference>
<comment type="caution">
    <text evidence="1">The sequence shown here is derived from an EMBL/GenBank/DDBJ whole genome shotgun (WGS) entry which is preliminary data.</text>
</comment>